<evidence type="ECO:0000256" key="1">
    <source>
        <dbReference type="ARBA" id="ARBA00060731"/>
    </source>
</evidence>
<evidence type="ECO:0000259" key="4">
    <source>
        <dbReference type="PROSITE" id="PS51165"/>
    </source>
</evidence>
<dbReference type="FunFam" id="3.30.2300.10:FF:000001">
    <property type="entry name" value="THUMP domain-containing protein 1"/>
    <property type="match status" value="1"/>
</dbReference>
<dbReference type="GO" id="GO:0003723">
    <property type="term" value="F:RNA binding"/>
    <property type="evidence" value="ECO:0007669"/>
    <property type="project" value="UniProtKB-UniRule"/>
</dbReference>
<keyword evidence="2" id="KW-0694">RNA-binding</keyword>
<dbReference type="PANTHER" id="PTHR13452:SF10">
    <property type="entry name" value="THUMP DOMAIN-CONTAINING PROTEIN 1"/>
    <property type="match status" value="1"/>
</dbReference>
<feature type="domain" description="THUMP" evidence="4">
    <location>
        <begin position="148"/>
        <end position="254"/>
    </location>
</feature>
<dbReference type="InterPro" id="IPR004114">
    <property type="entry name" value="THUMP_dom"/>
</dbReference>
<dbReference type="EMBL" id="JAPTSV010000003">
    <property type="protein sequence ID" value="KAJ1529722.1"/>
    <property type="molecule type" value="Genomic_DNA"/>
</dbReference>
<protein>
    <recommendedName>
        <fullName evidence="4">THUMP domain-containing protein</fullName>
    </recommendedName>
</protein>
<feature type="region of interest" description="Disordered" evidence="3">
    <location>
        <begin position="284"/>
        <end position="325"/>
    </location>
</feature>
<dbReference type="GO" id="GO:0006400">
    <property type="term" value="P:tRNA modification"/>
    <property type="evidence" value="ECO:0007669"/>
    <property type="project" value="InterPro"/>
</dbReference>
<dbReference type="SUPFAM" id="SSF143437">
    <property type="entry name" value="THUMP domain-like"/>
    <property type="match status" value="1"/>
</dbReference>
<proteinExistence type="inferred from homology"/>
<evidence type="ECO:0000313" key="5">
    <source>
        <dbReference type="EMBL" id="KAJ1529722.1"/>
    </source>
</evidence>
<gene>
    <name evidence="5" type="ORF">ONE63_006475</name>
</gene>
<dbReference type="Gene3D" id="3.30.2300.10">
    <property type="entry name" value="THUMP superfamily"/>
    <property type="match status" value="1"/>
</dbReference>
<keyword evidence="6" id="KW-1185">Reference proteome</keyword>
<comment type="similarity">
    <text evidence="1">Belongs to the THUMPD1 family.</text>
</comment>
<dbReference type="SMART" id="SM00981">
    <property type="entry name" value="THUMP"/>
    <property type="match status" value="1"/>
</dbReference>
<dbReference type="PROSITE" id="PS51165">
    <property type="entry name" value="THUMP"/>
    <property type="match status" value="1"/>
</dbReference>
<reference evidence="5" key="1">
    <citation type="submission" date="2022-12" db="EMBL/GenBank/DDBJ databases">
        <title>Chromosome-level genome assembly of the bean flower thrips Megalurothrips usitatus.</title>
        <authorList>
            <person name="Ma L."/>
            <person name="Liu Q."/>
            <person name="Li H."/>
            <person name="Cai W."/>
        </authorList>
    </citation>
    <scope>NUCLEOTIDE SEQUENCE</scope>
    <source>
        <strain evidence="5">Cailab_2022a</strain>
    </source>
</reference>
<dbReference type="AlphaFoldDB" id="A0AAV7XW18"/>
<dbReference type="CDD" id="cd11717">
    <property type="entry name" value="THUMP_THUMPD1_like"/>
    <property type="match status" value="1"/>
</dbReference>
<sequence>MADANKRRKAAYFSKNAKKAKTQFSLQPGVKGFLATCNFREKDCVREAINILNEFADKIYGEDQIEVLDTHPQNKKIIFKDSDDESDEKEDDDVEAALAKEVDALKQERKSNPNKRRFQVIESGADNCVFIRTTVEDPVCVVEAILKDIELQSKQKTRFLLRLLPIETTCKAWPEDIKTASGKLLDKYFKGEPKTFSVIFKRRNNSNVLREELIQDLANDIKLRNPLHRADMKQPDLAVIVEVIRNICCMSVVPKYYHYRKYNLIEVAKIKESSIKEEVASTLKEEVAKKESSNQEEEVEEKVDQTDSLKNLPTSEAPPEVLETA</sequence>
<dbReference type="Proteomes" id="UP001075354">
    <property type="component" value="Chromosome 3"/>
</dbReference>
<evidence type="ECO:0000313" key="6">
    <source>
        <dbReference type="Proteomes" id="UP001075354"/>
    </source>
</evidence>
<dbReference type="Pfam" id="PF02926">
    <property type="entry name" value="THUMP"/>
    <property type="match status" value="1"/>
</dbReference>
<evidence type="ECO:0000256" key="2">
    <source>
        <dbReference type="PROSITE-ProRule" id="PRU00529"/>
    </source>
</evidence>
<accession>A0AAV7XW18</accession>
<feature type="compositionally biased region" description="Basic and acidic residues" evidence="3">
    <location>
        <begin position="284"/>
        <end position="293"/>
    </location>
</feature>
<name>A0AAV7XW18_9NEOP</name>
<comment type="caution">
    <text evidence="5">The sequence shown here is derived from an EMBL/GenBank/DDBJ whole genome shotgun (WGS) entry which is preliminary data.</text>
</comment>
<dbReference type="InterPro" id="IPR040183">
    <property type="entry name" value="THUMPD1-like"/>
</dbReference>
<evidence type="ECO:0000256" key="3">
    <source>
        <dbReference type="SAM" id="MobiDB-lite"/>
    </source>
</evidence>
<dbReference type="PANTHER" id="PTHR13452">
    <property type="entry name" value="THUMP DOMAIN CONTAINING PROTEIN 1-RELATED"/>
    <property type="match status" value="1"/>
</dbReference>
<organism evidence="5 6">
    <name type="scientific">Megalurothrips usitatus</name>
    <name type="common">bean blossom thrips</name>
    <dbReference type="NCBI Taxonomy" id="439358"/>
    <lineage>
        <taxon>Eukaryota</taxon>
        <taxon>Metazoa</taxon>
        <taxon>Ecdysozoa</taxon>
        <taxon>Arthropoda</taxon>
        <taxon>Hexapoda</taxon>
        <taxon>Insecta</taxon>
        <taxon>Pterygota</taxon>
        <taxon>Neoptera</taxon>
        <taxon>Paraneoptera</taxon>
        <taxon>Thysanoptera</taxon>
        <taxon>Terebrantia</taxon>
        <taxon>Thripoidea</taxon>
        <taxon>Thripidae</taxon>
        <taxon>Megalurothrips</taxon>
    </lineage>
</organism>